<feature type="chain" id="PRO_5001871708" evidence="1">
    <location>
        <begin position="20"/>
        <end position="259"/>
    </location>
</feature>
<organism evidence="2 3">
    <name type="scientific">Fukomys damarensis</name>
    <name type="common">Damaraland mole rat</name>
    <name type="synonym">Cryptomys damarensis</name>
    <dbReference type="NCBI Taxonomy" id="885580"/>
    <lineage>
        <taxon>Eukaryota</taxon>
        <taxon>Metazoa</taxon>
        <taxon>Chordata</taxon>
        <taxon>Craniata</taxon>
        <taxon>Vertebrata</taxon>
        <taxon>Euteleostomi</taxon>
        <taxon>Mammalia</taxon>
        <taxon>Eutheria</taxon>
        <taxon>Euarchontoglires</taxon>
        <taxon>Glires</taxon>
        <taxon>Rodentia</taxon>
        <taxon>Hystricomorpha</taxon>
        <taxon>Bathyergidae</taxon>
        <taxon>Fukomys</taxon>
    </lineage>
</organism>
<name>A0A091D524_FUKDA</name>
<dbReference type="Proteomes" id="UP000028990">
    <property type="component" value="Unassembled WGS sequence"/>
</dbReference>
<gene>
    <name evidence="2" type="ORF">H920_13291</name>
</gene>
<evidence type="ECO:0000256" key="1">
    <source>
        <dbReference type="SAM" id="SignalP"/>
    </source>
</evidence>
<sequence>MLQALVALVALVALWVALSSVTNPKFASVVPYPSLSTHDLSGLTYISGSFSAIVSVAVPPVGPNLTDSLENCPWAPGATELQLAGAPVISTLFLRKVAVPPDSDRQIQNDCKQQTFELIQDIEAATVVQLKTLMKEDFQNSFRKWTQWWDNPLHYWKKLAKPHSADENTEALPVHTYHKECWKLRALSPRSISTWIKASEMRRTELEVQGLDNVSCTLVALSSYPESNLYPSPLPMDLGIPMDVAQGGLGGIRCAWRTL</sequence>
<evidence type="ECO:0000313" key="2">
    <source>
        <dbReference type="EMBL" id="KFO25345.1"/>
    </source>
</evidence>
<protein>
    <submittedName>
        <fullName evidence="2">Uncharacterized protein</fullName>
    </submittedName>
</protein>
<dbReference type="EMBL" id="KN123370">
    <property type="protein sequence ID" value="KFO25345.1"/>
    <property type="molecule type" value="Genomic_DNA"/>
</dbReference>
<proteinExistence type="predicted"/>
<accession>A0A091D524</accession>
<evidence type="ECO:0000313" key="3">
    <source>
        <dbReference type="Proteomes" id="UP000028990"/>
    </source>
</evidence>
<feature type="signal peptide" evidence="1">
    <location>
        <begin position="1"/>
        <end position="19"/>
    </location>
</feature>
<reference evidence="2 3" key="1">
    <citation type="submission" date="2013-11" db="EMBL/GenBank/DDBJ databases">
        <title>The Damaraland mole rat (Fukomys damarensis) genome and evolution of African mole rats.</title>
        <authorList>
            <person name="Gladyshev V.N."/>
            <person name="Fang X."/>
        </authorList>
    </citation>
    <scope>NUCLEOTIDE SEQUENCE [LARGE SCALE GENOMIC DNA]</scope>
    <source>
        <tissue evidence="2">Liver</tissue>
    </source>
</reference>
<keyword evidence="3" id="KW-1185">Reference proteome</keyword>
<keyword evidence="1" id="KW-0732">Signal</keyword>
<dbReference type="AlphaFoldDB" id="A0A091D524"/>